<sequence>MSVVIPVISQCRRALLQRLFSTSARRAADPWLLPNTPEHLASTETPKDIPPPKPLPRPGESLETMRARLTYQARKRGTLESDLLLSTFAKEELSKMNKPELEEFDKLMDEPDWDIYYWATDKRIPPERWTNSELLEKLRKHARNEGKAVRRMPDL</sequence>
<dbReference type="Proteomes" id="UP000076871">
    <property type="component" value="Unassembled WGS sequence"/>
</dbReference>
<evidence type="ECO:0000256" key="1">
    <source>
        <dbReference type="ARBA" id="ARBA00023128"/>
    </source>
</evidence>
<dbReference type="RefSeq" id="XP_040758970.1">
    <property type="nucleotide sequence ID" value="XM_040906664.1"/>
</dbReference>
<dbReference type="OrthoDB" id="284292at2759"/>
<dbReference type="PANTHER" id="PTHR12469:SF2">
    <property type="entry name" value="SUCCINATE DEHYDROGENASE ASSEMBLY FACTOR 2, MITOCHONDRIAL"/>
    <property type="match status" value="1"/>
</dbReference>
<dbReference type="InParanoid" id="A0A165BKQ0"/>
<comment type="subcellular location">
    <subcellularLocation>
        <location evidence="3">Mitochondrion matrix</location>
    </subcellularLocation>
</comment>
<evidence type="ECO:0000256" key="4">
    <source>
        <dbReference type="SAM" id="MobiDB-lite"/>
    </source>
</evidence>
<feature type="region of interest" description="Disordered" evidence="4">
    <location>
        <begin position="31"/>
        <end position="61"/>
    </location>
</feature>
<evidence type="ECO:0000256" key="2">
    <source>
        <dbReference type="ARBA" id="ARBA00023186"/>
    </source>
</evidence>
<comment type="function">
    <text evidence="3">Plays an essential role in the assembly of succinate dehydrogenase (SDH), an enzyme complex (also referred to as respiratory complex II) that is a component of both the tricarboxylic acid (TCA) cycle and the mitochondrial electron transport chain, and which couples the oxidation of succinate to fumarate with the reduction of ubiquinone (coenzyme Q) to ubiquinol. Required for flavinylation (covalent attachment of FAD) of the flavoprotein subunit of the SDH catalytic dimer.</text>
</comment>
<dbReference type="PANTHER" id="PTHR12469">
    <property type="entry name" value="PROTEIN EMI5 HOMOLOG, MITOCHONDRIAL"/>
    <property type="match status" value="1"/>
</dbReference>
<accession>A0A165BKQ0</accession>
<dbReference type="Pfam" id="PF03937">
    <property type="entry name" value="Sdh5"/>
    <property type="match status" value="1"/>
</dbReference>
<evidence type="ECO:0000313" key="6">
    <source>
        <dbReference type="Proteomes" id="UP000076871"/>
    </source>
</evidence>
<dbReference type="InterPro" id="IPR028882">
    <property type="entry name" value="SDHAF2"/>
</dbReference>
<dbReference type="GO" id="GO:0006099">
    <property type="term" value="P:tricarboxylic acid cycle"/>
    <property type="evidence" value="ECO:0007669"/>
    <property type="project" value="TreeGrafter"/>
</dbReference>
<proteinExistence type="inferred from homology"/>
<keyword evidence="1 3" id="KW-0496">Mitochondrion</keyword>
<dbReference type="FunFam" id="1.10.150.250:FF:000004">
    <property type="entry name" value="Succinate dehydrogenase assembly factor 2, mitochondrial"/>
    <property type="match status" value="1"/>
</dbReference>
<dbReference type="GO" id="GO:0006121">
    <property type="term" value="P:mitochondrial electron transport, succinate to ubiquinone"/>
    <property type="evidence" value="ECO:0007669"/>
    <property type="project" value="UniProtKB-UniRule"/>
</dbReference>
<dbReference type="HAMAP" id="MF_03057">
    <property type="entry name" value="SDHAF2"/>
    <property type="match status" value="1"/>
</dbReference>
<comment type="similarity">
    <text evidence="3">Belongs to the SDHAF2 family.</text>
</comment>
<dbReference type="Gene3D" id="1.10.150.250">
    <property type="entry name" value="Flavinator of succinate dehydrogenase"/>
    <property type="match status" value="1"/>
</dbReference>
<gene>
    <name evidence="5" type="ORF">LAESUDRAFT_707790</name>
</gene>
<dbReference type="GO" id="GO:0034553">
    <property type="term" value="P:mitochondrial respiratory chain complex II assembly"/>
    <property type="evidence" value="ECO:0007669"/>
    <property type="project" value="TreeGrafter"/>
</dbReference>
<dbReference type="GeneID" id="63823693"/>
<dbReference type="AlphaFoldDB" id="A0A165BKQ0"/>
<dbReference type="SUPFAM" id="SSF109910">
    <property type="entry name" value="YgfY-like"/>
    <property type="match status" value="1"/>
</dbReference>
<comment type="subunit">
    <text evidence="3">Interacts with the flavoprotein subunit within the SDH catalytic dimer.</text>
</comment>
<dbReference type="InterPro" id="IPR036714">
    <property type="entry name" value="SDH_sf"/>
</dbReference>
<organism evidence="5 6">
    <name type="scientific">Laetiporus sulphureus 93-53</name>
    <dbReference type="NCBI Taxonomy" id="1314785"/>
    <lineage>
        <taxon>Eukaryota</taxon>
        <taxon>Fungi</taxon>
        <taxon>Dikarya</taxon>
        <taxon>Basidiomycota</taxon>
        <taxon>Agaricomycotina</taxon>
        <taxon>Agaricomycetes</taxon>
        <taxon>Polyporales</taxon>
        <taxon>Laetiporus</taxon>
    </lineage>
</organism>
<dbReference type="InterPro" id="IPR005631">
    <property type="entry name" value="SDH"/>
</dbReference>
<keyword evidence="6" id="KW-1185">Reference proteome</keyword>
<dbReference type="FunCoup" id="A0A165BKQ0">
    <property type="interactions" value="367"/>
</dbReference>
<dbReference type="STRING" id="1314785.A0A165BKQ0"/>
<reference evidence="5 6" key="1">
    <citation type="journal article" date="2016" name="Mol. Biol. Evol.">
        <title>Comparative Genomics of Early-Diverging Mushroom-Forming Fungi Provides Insights into the Origins of Lignocellulose Decay Capabilities.</title>
        <authorList>
            <person name="Nagy L.G."/>
            <person name="Riley R."/>
            <person name="Tritt A."/>
            <person name="Adam C."/>
            <person name="Daum C."/>
            <person name="Floudas D."/>
            <person name="Sun H."/>
            <person name="Yadav J.S."/>
            <person name="Pangilinan J."/>
            <person name="Larsson K.H."/>
            <person name="Matsuura K."/>
            <person name="Barry K."/>
            <person name="Labutti K."/>
            <person name="Kuo R."/>
            <person name="Ohm R.A."/>
            <person name="Bhattacharya S.S."/>
            <person name="Shirouzu T."/>
            <person name="Yoshinaga Y."/>
            <person name="Martin F.M."/>
            <person name="Grigoriev I.V."/>
            <person name="Hibbett D.S."/>
        </authorList>
    </citation>
    <scope>NUCLEOTIDE SEQUENCE [LARGE SCALE GENOMIC DNA]</scope>
    <source>
        <strain evidence="5 6">93-53</strain>
    </source>
</reference>
<keyword evidence="2 3" id="KW-0143">Chaperone</keyword>
<dbReference type="GO" id="GO:0005759">
    <property type="term" value="C:mitochondrial matrix"/>
    <property type="evidence" value="ECO:0007669"/>
    <property type="project" value="UniProtKB-SubCell"/>
</dbReference>
<dbReference type="EMBL" id="KV427668">
    <property type="protein sequence ID" value="KZT01230.1"/>
    <property type="molecule type" value="Genomic_DNA"/>
</dbReference>
<name>A0A165BKQ0_9APHY</name>
<evidence type="ECO:0000313" key="5">
    <source>
        <dbReference type="EMBL" id="KZT01230.1"/>
    </source>
</evidence>
<feature type="compositionally biased region" description="Pro residues" evidence="4">
    <location>
        <begin position="48"/>
        <end position="57"/>
    </location>
</feature>
<evidence type="ECO:0000256" key="3">
    <source>
        <dbReference type="HAMAP-Rule" id="MF_03057"/>
    </source>
</evidence>
<protein>
    <recommendedName>
        <fullName evidence="3">Succinate dehydrogenase assembly factor 2, mitochondrial</fullName>
        <shortName evidence="3">SDH assembly factor 2</shortName>
        <shortName evidence="3">SDHAF2</shortName>
    </recommendedName>
</protein>